<feature type="transmembrane region" description="Helical" evidence="1">
    <location>
        <begin position="7"/>
        <end position="28"/>
    </location>
</feature>
<dbReference type="RefSeq" id="WP_138322896.1">
    <property type="nucleotide sequence ID" value="NZ_CP040463.1"/>
</dbReference>
<keyword evidence="1" id="KW-0812">Transmembrane</keyword>
<accession>A0ABX5V6P6</accession>
<organism evidence="2 3">
    <name type="scientific">Caminibacter mediatlanticus TB-2</name>
    <dbReference type="NCBI Taxonomy" id="391592"/>
    <lineage>
        <taxon>Bacteria</taxon>
        <taxon>Pseudomonadati</taxon>
        <taxon>Campylobacterota</taxon>
        <taxon>Epsilonproteobacteria</taxon>
        <taxon>Nautiliales</taxon>
        <taxon>Nautiliaceae</taxon>
        <taxon>Caminibacter</taxon>
    </lineage>
</organism>
<dbReference type="Proteomes" id="UP000306825">
    <property type="component" value="Chromosome"/>
</dbReference>
<feature type="transmembrane region" description="Helical" evidence="1">
    <location>
        <begin position="121"/>
        <end position="146"/>
    </location>
</feature>
<feature type="transmembrane region" description="Helical" evidence="1">
    <location>
        <begin position="65"/>
        <end position="85"/>
    </location>
</feature>
<dbReference type="EMBL" id="CP040463">
    <property type="protein sequence ID" value="QCT93943.1"/>
    <property type="molecule type" value="Genomic_DNA"/>
</dbReference>
<name>A0ABX5V6P6_9BACT</name>
<reference evidence="2 3" key="1">
    <citation type="submission" date="2019-05" db="EMBL/GenBank/DDBJ databases">
        <title>A comparative analysis of the Nautiliaceae.</title>
        <authorList>
            <person name="Grosche A."/>
            <person name="Smedile F."/>
            <person name="Vetriani C."/>
        </authorList>
    </citation>
    <scope>NUCLEOTIDE SEQUENCE [LARGE SCALE GENOMIC DNA]</scope>
    <source>
        <strain evidence="2 3">TB-2</strain>
    </source>
</reference>
<evidence type="ECO:0000313" key="3">
    <source>
        <dbReference type="Proteomes" id="UP000306825"/>
    </source>
</evidence>
<feature type="transmembrane region" description="Helical" evidence="1">
    <location>
        <begin position="166"/>
        <end position="185"/>
    </location>
</feature>
<proteinExistence type="predicted"/>
<keyword evidence="3" id="KW-1185">Reference proteome</keyword>
<feature type="transmembrane region" description="Helical" evidence="1">
    <location>
        <begin position="91"/>
        <end position="109"/>
    </location>
</feature>
<evidence type="ECO:0000313" key="2">
    <source>
        <dbReference type="EMBL" id="QCT93943.1"/>
    </source>
</evidence>
<keyword evidence="1" id="KW-1133">Transmembrane helix</keyword>
<keyword evidence="1" id="KW-0472">Membrane</keyword>
<sequence>MKIKLNSIIILLIFMLFLTSSFDIFLNINLGGFHLRIVYIIEFLLFSLFLYNLKHSYFKFRIINRQLLLIWILFLVIFIPNTNFLIRNIGYVFWLFLSIIMIALLGTLINKKNFFKIFDYYVLSFYIVAIFGFVQFILGLFGISLLTTQWWIYGKLPRINGFNYEPSYFGTYLLIGWSLLFYLIARDRILKKIL</sequence>
<evidence type="ECO:0000256" key="1">
    <source>
        <dbReference type="SAM" id="Phobius"/>
    </source>
</evidence>
<feature type="transmembrane region" description="Helical" evidence="1">
    <location>
        <begin position="34"/>
        <end position="53"/>
    </location>
</feature>
<protein>
    <submittedName>
        <fullName evidence="2">Uncharacterized protein</fullName>
    </submittedName>
</protein>
<gene>
    <name evidence="2" type="ORF">FE773_01730</name>
</gene>